<reference evidence="5 7" key="2">
    <citation type="submission" date="2018-06" db="EMBL/GenBank/DDBJ databases">
        <authorList>
            <consortium name="Pathogen Informatics"/>
            <person name="Doyle S."/>
        </authorList>
    </citation>
    <scope>NUCLEOTIDE SEQUENCE [LARGE SCALE GENOMIC DNA]</scope>
    <source>
        <strain evidence="5 7">NCTC12437</strain>
    </source>
</reference>
<dbReference type="AlphaFoldDB" id="A0A378IA34"/>
<keyword evidence="3" id="KW-0406">Ion transport</keyword>
<dbReference type="InterPro" id="IPR002699">
    <property type="entry name" value="V_ATPase_D"/>
</dbReference>
<accession>A0A378IA34</accession>
<name>A0A378IA34_9GAMM</name>
<evidence type="ECO:0000256" key="1">
    <source>
        <dbReference type="ARBA" id="ARBA00005850"/>
    </source>
</evidence>
<evidence type="ECO:0000256" key="3">
    <source>
        <dbReference type="ARBA" id="ARBA00023065"/>
    </source>
</evidence>
<evidence type="ECO:0000313" key="5">
    <source>
        <dbReference type="EMBL" id="STX32087.1"/>
    </source>
</evidence>
<dbReference type="OrthoDB" id="5637912at2"/>
<evidence type="ECO:0000256" key="2">
    <source>
        <dbReference type="ARBA" id="ARBA00022448"/>
    </source>
</evidence>
<evidence type="ECO:0000313" key="7">
    <source>
        <dbReference type="Proteomes" id="UP000255066"/>
    </source>
</evidence>
<keyword evidence="2" id="KW-0813">Transport</keyword>
<comment type="similarity">
    <text evidence="1">Belongs to the V-ATPase D subunit family.</text>
</comment>
<dbReference type="EMBL" id="LNXT01000001">
    <property type="protein sequence ID" value="KTC75961.1"/>
    <property type="molecule type" value="Genomic_DNA"/>
</dbReference>
<dbReference type="Proteomes" id="UP000255066">
    <property type="component" value="Unassembled WGS sequence"/>
</dbReference>
<keyword evidence="6" id="KW-1185">Reference proteome</keyword>
<proteinExistence type="inferred from homology"/>
<protein>
    <submittedName>
        <fullName evidence="5">V-type ATP synthase subunit D</fullName>
    </submittedName>
</protein>
<dbReference type="NCBIfam" id="NF002565">
    <property type="entry name" value="PRK02195.1"/>
    <property type="match status" value="1"/>
</dbReference>
<sequence>MTQVKLNKSALSLQQKNLKNYERYLPSLELKRKKLLSVRVQLDEQIKHVQAEELRIKETIQNDLPMASAMLPQLGRLISIQSINVHEENIVGAKVPVFGSVEFNIKEYAYLNTPHWFETAIALIRALVELGLQIKLLLSAQEILAGEIKTVTQRKNLFEKVLIPEALKQIRLIQIFLSDNERAGVVSSKIAKRKRPVS</sequence>
<reference evidence="4 6" key="1">
    <citation type="submission" date="2015-11" db="EMBL/GenBank/DDBJ databases">
        <title>Genomic analysis of 38 Legionella species identifies large and diverse effector repertoires.</title>
        <authorList>
            <person name="Burstein D."/>
            <person name="Amaro F."/>
            <person name="Zusman T."/>
            <person name="Lifshitz Z."/>
            <person name="Cohen O."/>
            <person name="Gilbert J.A."/>
            <person name="Pupko T."/>
            <person name="Shuman H.A."/>
            <person name="Segal G."/>
        </authorList>
    </citation>
    <scope>NUCLEOTIDE SEQUENCE [LARGE SCALE GENOMIC DNA]</scope>
    <source>
        <strain evidence="4 6">CDC#1407-AL-14</strain>
    </source>
</reference>
<dbReference type="RefSeq" id="WP_058522161.1">
    <property type="nucleotide sequence ID" value="NZ_CAAAHV010000029.1"/>
</dbReference>
<dbReference type="Proteomes" id="UP000054735">
    <property type="component" value="Unassembled WGS sequence"/>
</dbReference>
<dbReference type="EMBL" id="UGNW01000001">
    <property type="protein sequence ID" value="STX32087.1"/>
    <property type="molecule type" value="Genomic_DNA"/>
</dbReference>
<dbReference type="STRING" id="28083.Lbir_0030"/>
<dbReference type="Pfam" id="PF01813">
    <property type="entry name" value="ATP-synt_D"/>
    <property type="match status" value="1"/>
</dbReference>
<evidence type="ECO:0000313" key="4">
    <source>
        <dbReference type="EMBL" id="KTC75961.1"/>
    </source>
</evidence>
<dbReference type="Gene3D" id="1.10.287.3240">
    <property type="match status" value="1"/>
</dbReference>
<dbReference type="NCBIfam" id="TIGR00309">
    <property type="entry name" value="V_ATPase_subD"/>
    <property type="match status" value="1"/>
</dbReference>
<organism evidence="5 7">
    <name type="scientific">Legionella birminghamensis</name>
    <dbReference type="NCBI Taxonomy" id="28083"/>
    <lineage>
        <taxon>Bacteria</taxon>
        <taxon>Pseudomonadati</taxon>
        <taxon>Pseudomonadota</taxon>
        <taxon>Gammaproteobacteria</taxon>
        <taxon>Legionellales</taxon>
        <taxon>Legionellaceae</taxon>
        <taxon>Legionella</taxon>
    </lineage>
</organism>
<gene>
    <name evidence="4" type="ORF">Lbir_0030</name>
    <name evidence="5" type="ORF">NCTC12437_01865</name>
</gene>
<dbReference type="GO" id="GO:0046961">
    <property type="term" value="F:proton-transporting ATPase activity, rotational mechanism"/>
    <property type="evidence" value="ECO:0007669"/>
    <property type="project" value="InterPro"/>
</dbReference>
<evidence type="ECO:0000313" key="6">
    <source>
        <dbReference type="Proteomes" id="UP000054735"/>
    </source>
</evidence>